<proteinExistence type="predicted"/>
<comment type="caution">
    <text evidence="4">The sequence shown here is derived from an EMBL/GenBank/DDBJ whole genome shotgun (WGS) entry which is preliminary data.</text>
</comment>
<dbReference type="RefSeq" id="WP_251910754.1">
    <property type="nucleotide sequence ID" value="NZ_JAMRXG010000003.1"/>
</dbReference>
<dbReference type="Pfam" id="PF00496">
    <property type="entry name" value="SBP_bac_5"/>
    <property type="match status" value="1"/>
</dbReference>
<dbReference type="PIRSF" id="PIRSF002741">
    <property type="entry name" value="MppA"/>
    <property type="match status" value="1"/>
</dbReference>
<evidence type="ECO:0000256" key="1">
    <source>
        <dbReference type="SAM" id="MobiDB-lite"/>
    </source>
</evidence>
<dbReference type="GO" id="GO:1904680">
    <property type="term" value="F:peptide transmembrane transporter activity"/>
    <property type="evidence" value="ECO:0007669"/>
    <property type="project" value="TreeGrafter"/>
</dbReference>
<dbReference type="Proteomes" id="UP001139157">
    <property type="component" value="Unassembled WGS sequence"/>
</dbReference>
<protein>
    <submittedName>
        <fullName evidence="4">ABC transporter substrate-binding protein</fullName>
    </submittedName>
</protein>
<keyword evidence="5" id="KW-1185">Reference proteome</keyword>
<evidence type="ECO:0000256" key="2">
    <source>
        <dbReference type="SAM" id="SignalP"/>
    </source>
</evidence>
<dbReference type="CDD" id="cd00995">
    <property type="entry name" value="PBP2_NikA_DppA_OppA_like"/>
    <property type="match status" value="1"/>
</dbReference>
<evidence type="ECO:0000313" key="5">
    <source>
        <dbReference type="Proteomes" id="UP001139157"/>
    </source>
</evidence>
<dbReference type="GO" id="GO:0015833">
    <property type="term" value="P:peptide transport"/>
    <property type="evidence" value="ECO:0007669"/>
    <property type="project" value="TreeGrafter"/>
</dbReference>
<feature type="domain" description="Solute-binding protein family 5" evidence="3">
    <location>
        <begin position="68"/>
        <end position="342"/>
    </location>
</feature>
<sequence length="489" mass="52361">MPLAVLVTLLLALTGCTAAPEPARPGVLRVGIGEPAGLLPADIRDQAGRTLVGALWTPLVDYDAATGKITPRAAESISSTDQTIWEVKLRPGGRFHDGTPVTAKSYVDTWRTVAAERWTGSGALTTVLRPREFDAPDDLTLRIVLDRPFGQVPAVLAAPALLPLPASVLASRDWAGFAANPIGNGPFRMVEPWRPGSGGRLLRVEEAPGKAREIEFRVGDAQSQFDRVRAGSLDLATEVPGARHDAMHRDFADRHAMWPLPEAAYLAFPSGERFQDAAVRHGFAMAVDRAALAAGPLANQVDPARTILPPGIAPGERSGTCRPCTHDLPAAQSLLNQAAFASHHQHHYLPVYFGAREEHWALPLIDQIRTALALDIVARPRGDESAAPADGPYTLTRSLTTPSPHEPLTLLAGATGYTDEGFTQLLALADAARSPEESAQLYRLAENQLLRDLPIAPLWSAHGHAVWAERVRDVSAAPLRGVDLASISV</sequence>
<dbReference type="AlphaFoldDB" id="A0A9X2E3U4"/>
<dbReference type="InterPro" id="IPR039424">
    <property type="entry name" value="SBP_5"/>
</dbReference>
<dbReference type="InterPro" id="IPR000914">
    <property type="entry name" value="SBP_5_dom"/>
</dbReference>
<dbReference type="Gene3D" id="3.40.190.10">
    <property type="entry name" value="Periplasmic binding protein-like II"/>
    <property type="match status" value="1"/>
</dbReference>
<evidence type="ECO:0000259" key="3">
    <source>
        <dbReference type="Pfam" id="PF00496"/>
    </source>
</evidence>
<dbReference type="PANTHER" id="PTHR30290:SF83">
    <property type="entry name" value="ABC TRANSPORTER SUBSTRATE-BINDING PROTEIN"/>
    <property type="match status" value="1"/>
</dbReference>
<gene>
    <name evidence="4" type="ORF">NDR86_09475</name>
</gene>
<organism evidence="4 5">
    <name type="scientific">Nocardia pulmonis</name>
    <dbReference type="NCBI Taxonomy" id="2951408"/>
    <lineage>
        <taxon>Bacteria</taxon>
        <taxon>Bacillati</taxon>
        <taxon>Actinomycetota</taxon>
        <taxon>Actinomycetes</taxon>
        <taxon>Mycobacteriales</taxon>
        <taxon>Nocardiaceae</taxon>
        <taxon>Nocardia</taxon>
    </lineage>
</organism>
<reference evidence="4" key="1">
    <citation type="submission" date="2022-06" db="EMBL/GenBank/DDBJ databases">
        <title>Novel species in genus nocardia.</title>
        <authorList>
            <person name="Li F."/>
        </authorList>
    </citation>
    <scope>NUCLEOTIDE SEQUENCE</scope>
    <source>
        <strain evidence="4">CDC141</strain>
    </source>
</reference>
<dbReference type="GO" id="GO:0043190">
    <property type="term" value="C:ATP-binding cassette (ABC) transporter complex"/>
    <property type="evidence" value="ECO:0007669"/>
    <property type="project" value="InterPro"/>
</dbReference>
<feature type="region of interest" description="Disordered" evidence="1">
    <location>
        <begin position="382"/>
        <end position="404"/>
    </location>
</feature>
<dbReference type="GO" id="GO:0042597">
    <property type="term" value="C:periplasmic space"/>
    <property type="evidence" value="ECO:0007669"/>
    <property type="project" value="UniProtKB-ARBA"/>
</dbReference>
<dbReference type="SUPFAM" id="SSF53850">
    <property type="entry name" value="Periplasmic binding protein-like II"/>
    <property type="match status" value="1"/>
</dbReference>
<dbReference type="EMBL" id="JAMRXG010000003">
    <property type="protein sequence ID" value="MCM6773699.1"/>
    <property type="molecule type" value="Genomic_DNA"/>
</dbReference>
<keyword evidence="2" id="KW-0732">Signal</keyword>
<feature type="chain" id="PRO_5040875535" evidence="2">
    <location>
        <begin position="19"/>
        <end position="489"/>
    </location>
</feature>
<dbReference type="Gene3D" id="3.10.105.10">
    <property type="entry name" value="Dipeptide-binding Protein, Domain 3"/>
    <property type="match status" value="1"/>
</dbReference>
<evidence type="ECO:0000313" key="4">
    <source>
        <dbReference type="EMBL" id="MCM6773699.1"/>
    </source>
</evidence>
<accession>A0A9X2E3U4</accession>
<name>A0A9X2E3U4_9NOCA</name>
<dbReference type="PANTHER" id="PTHR30290">
    <property type="entry name" value="PERIPLASMIC BINDING COMPONENT OF ABC TRANSPORTER"/>
    <property type="match status" value="1"/>
</dbReference>
<dbReference type="InterPro" id="IPR030678">
    <property type="entry name" value="Peptide/Ni-bd"/>
</dbReference>
<feature type="signal peptide" evidence="2">
    <location>
        <begin position="1"/>
        <end position="18"/>
    </location>
</feature>